<evidence type="ECO:0000313" key="1">
    <source>
        <dbReference type="EMBL" id="PNF37068.1"/>
    </source>
</evidence>
<accession>A0A2J7R8B5</accession>
<dbReference type="EMBL" id="NEVH01006723">
    <property type="protein sequence ID" value="PNF37068.1"/>
    <property type="molecule type" value="Genomic_DNA"/>
</dbReference>
<evidence type="ECO:0000313" key="2">
    <source>
        <dbReference type="Proteomes" id="UP000235965"/>
    </source>
</evidence>
<proteinExistence type="predicted"/>
<keyword evidence="2" id="KW-1185">Reference proteome</keyword>
<comment type="caution">
    <text evidence="1">The sequence shown here is derived from an EMBL/GenBank/DDBJ whole genome shotgun (WGS) entry which is preliminary data.</text>
</comment>
<organism evidence="1 2">
    <name type="scientific">Cryptotermes secundus</name>
    <dbReference type="NCBI Taxonomy" id="105785"/>
    <lineage>
        <taxon>Eukaryota</taxon>
        <taxon>Metazoa</taxon>
        <taxon>Ecdysozoa</taxon>
        <taxon>Arthropoda</taxon>
        <taxon>Hexapoda</taxon>
        <taxon>Insecta</taxon>
        <taxon>Pterygota</taxon>
        <taxon>Neoptera</taxon>
        <taxon>Polyneoptera</taxon>
        <taxon>Dictyoptera</taxon>
        <taxon>Blattodea</taxon>
        <taxon>Blattoidea</taxon>
        <taxon>Termitoidae</taxon>
        <taxon>Kalotermitidae</taxon>
        <taxon>Cryptotermitinae</taxon>
        <taxon>Cryptotermes</taxon>
    </lineage>
</organism>
<reference evidence="1 2" key="1">
    <citation type="submission" date="2017-12" db="EMBL/GenBank/DDBJ databases">
        <title>Hemimetabolous genomes reveal molecular basis of termite eusociality.</title>
        <authorList>
            <person name="Harrison M.C."/>
            <person name="Jongepier E."/>
            <person name="Robertson H.M."/>
            <person name="Arning N."/>
            <person name="Bitard-Feildel T."/>
            <person name="Chao H."/>
            <person name="Childers C.P."/>
            <person name="Dinh H."/>
            <person name="Doddapaneni H."/>
            <person name="Dugan S."/>
            <person name="Gowin J."/>
            <person name="Greiner C."/>
            <person name="Han Y."/>
            <person name="Hu H."/>
            <person name="Hughes D.S.T."/>
            <person name="Huylmans A.-K."/>
            <person name="Kemena C."/>
            <person name="Kremer L.P.M."/>
            <person name="Lee S.L."/>
            <person name="Lopez-Ezquerra A."/>
            <person name="Mallet L."/>
            <person name="Monroy-Kuhn J.M."/>
            <person name="Moser A."/>
            <person name="Murali S.C."/>
            <person name="Muzny D.M."/>
            <person name="Otani S."/>
            <person name="Piulachs M.-D."/>
            <person name="Poelchau M."/>
            <person name="Qu J."/>
            <person name="Schaub F."/>
            <person name="Wada-Katsumata A."/>
            <person name="Worley K.C."/>
            <person name="Xie Q."/>
            <person name="Ylla G."/>
            <person name="Poulsen M."/>
            <person name="Gibbs R.A."/>
            <person name="Schal C."/>
            <person name="Richards S."/>
            <person name="Belles X."/>
            <person name="Korb J."/>
            <person name="Bornberg-Bauer E."/>
        </authorList>
    </citation>
    <scope>NUCLEOTIDE SEQUENCE [LARGE SCALE GENOMIC DNA]</scope>
    <source>
        <tissue evidence="1">Whole body</tissue>
    </source>
</reference>
<protein>
    <submittedName>
        <fullName evidence="1">Uncharacterized protein</fullName>
    </submittedName>
</protein>
<gene>
    <name evidence="1" type="ORF">B7P43_G08084</name>
</gene>
<dbReference type="InParanoid" id="A0A2J7R8B5"/>
<name>A0A2J7R8B5_9NEOP</name>
<sequence length="52" mass="6091">MKDREFVTCTFILKIEFIFTFDFWVCSLIHGKSHYPTGKVYFVLSSDGLLPL</sequence>
<dbReference type="AlphaFoldDB" id="A0A2J7R8B5"/>
<dbReference type="Proteomes" id="UP000235965">
    <property type="component" value="Unassembled WGS sequence"/>
</dbReference>